<reference evidence="16 17" key="1">
    <citation type="journal article" date="2015" name="Genome Biol. Evol.">
        <title>Comparative Genomics of a Bacterivorous Green Alga Reveals Evolutionary Causalities and Consequences of Phago-Mixotrophic Mode of Nutrition.</title>
        <authorList>
            <person name="Burns J.A."/>
            <person name="Paasch A."/>
            <person name="Narechania A."/>
            <person name="Kim E."/>
        </authorList>
    </citation>
    <scope>NUCLEOTIDE SEQUENCE [LARGE SCALE GENOMIC DNA]</scope>
    <source>
        <strain evidence="16 17">PLY_AMNH</strain>
    </source>
</reference>
<dbReference type="CDD" id="cd19952">
    <property type="entry name" value="GT29"/>
    <property type="match status" value="1"/>
</dbReference>
<keyword evidence="8" id="KW-0333">Golgi apparatus</keyword>
<comment type="similarity">
    <text evidence="2">Belongs to the glycosyltransferase 29 family.</text>
</comment>
<organism evidence="16 17">
    <name type="scientific">Cymbomonas tetramitiformis</name>
    <dbReference type="NCBI Taxonomy" id="36881"/>
    <lineage>
        <taxon>Eukaryota</taxon>
        <taxon>Viridiplantae</taxon>
        <taxon>Chlorophyta</taxon>
        <taxon>Pyramimonadophyceae</taxon>
        <taxon>Pyramimonadales</taxon>
        <taxon>Pyramimonadaceae</taxon>
        <taxon>Cymbomonas</taxon>
    </lineage>
</organism>
<evidence type="ECO:0000256" key="11">
    <source>
        <dbReference type="ARBA" id="ARBA00023180"/>
    </source>
</evidence>
<dbReference type="InterPro" id="IPR001675">
    <property type="entry name" value="Glyco_trans_29"/>
</dbReference>
<keyword evidence="9 15" id="KW-0472">Membrane</keyword>
<evidence type="ECO:0000256" key="2">
    <source>
        <dbReference type="ARBA" id="ARBA00006003"/>
    </source>
</evidence>
<gene>
    <name evidence="16" type="ORF">CYMTET_46854</name>
</gene>
<name>A0AAE0BX50_9CHLO</name>
<evidence type="ECO:0000256" key="5">
    <source>
        <dbReference type="ARBA" id="ARBA00022692"/>
    </source>
</evidence>
<evidence type="ECO:0000313" key="16">
    <source>
        <dbReference type="EMBL" id="KAK3243495.1"/>
    </source>
</evidence>
<keyword evidence="6" id="KW-0735">Signal-anchor</keyword>
<dbReference type="EC" id="2.4.3.1" evidence="13"/>
<evidence type="ECO:0000256" key="6">
    <source>
        <dbReference type="ARBA" id="ARBA00022968"/>
    </source>
</evidence>
<keyword evidence="5 15" id="KW-0812">Transmembrane</keyword>
<dbReference type="AlphaFoldDB" id="A0AAE0BX50"/>
<dbReference type="Proteomes" id="UP001190700">
    <property type="component" value="Unassembled WGS sequence"/>
</dbReference>
<comment type="catalytic activity">
    <reaction evidence="12">
        <text>a beta-D-galactoside + CMP-N-acetyl-beta-neuraminate = an N-acetyl-alpha-neuraminyl-(2-&gt;6)-beta-D-galactosyl derivative + CMP + H(+)</text>
        <dbReference type="Rhea" id="RHEA:52104"/>
        <dbReference type="ChEBI" id="CHEBI:15378"/>
        <dbReference type="ChEBI" id="CHEBI:28034"/>
        <dbReference type="ChEBI" id="CHEBI:57812"/>
        <dbReference type="ChEBI" id="CHEBI:60377"/>
        <dbReference type="ChEBI" id="CHEBI:136398"/>
        <dbReference type="EC" id="2.4.3.1"/>
    </reaction>
</comment>
<evidence type="ECO:0000256" key="3">
    <source>
        <dbReference type="ARBA" id="ARBA00022676"/>
    </source>
</evidence>
<evidence type="ECO:0000256" key="13">
    <source>
        <dbReference type="ARBA" id="ARBA00034329"/>
    </source>
</evidence>
<evidence type="ECO:0000256" key="10">
    <source>
        <dbReference type="ARBA" id="ARBA00023157"/>
    </source>
</evidence>
<dbReference type="PANTHER" id="PTHR46059">
    <property type="entry name" value="BETA-GALACTOSIDE ALPHA-2,6-SIALYLTRANSFERASE"/>
    <property type="match status" value="1"/>
</dbReference>
<keyword evidence="4" id="KW-0808">Transferase</keyword>
<evidence type="ECO:0000313" key="17">
    <source>
        <dbReference type="Proteomes" id="UP001190700"/>
    </source>
</evidence>
<sequence>MASKTRCDARRVFCLCCFPALALCAWISYSVAYYLGTLSVSVLGDVGGEVEARVARETAELSARYDSAIREARAAEREEKEAPTEAVALSHDAECRVSSDCNHTRRVCLDGKCQCPLLYSEATDCQNSSQDLTTELSSNKTGYTGPWCGIPFDDDVLFPVRANWPGFKHDTILSQAIKGRAADMPSLADFSTCAVVGSSSSLLEREQGAEISAHTAVFRFNDAPTRGLERHVGSKTTVRIQNIEYCGFKETDDELLLHYTDPKRSHLARCMESDILKVSPRMLSYSINYFLKADPPAPADPSGGKVKVSGGFYGVMLALHLCGTLDIYGFEQTPGHYYSKLRPQQGKKTPFEARHAWTYERRCLRLLSESTSKRIKANFLPTN</sequence>
<evidence type="ECO:0000256" key="8">
    <source>
        <dbReference type="ARBA" id="ARBA00023034"/>
    </source>
</evidence>
<dbReference type="InterPro" id="IPR038578">
    <property type="entry name" value="GT29-like_sf"/>
</dbReference>
<feature type="transmembrane region" description="Helical" evidence="15">
    <location>
        <begin position="12"/>
        <end position="35"/>
    </location>
</feature>
<keyword evidence="10" id="KW-1015">Disulfide bond</keyword>
<feature type="disulfide bond" evidence="14">
    <location>
        <begin position="193"/>
        <end position="322"/>
    </location>
</feature>
<dbReference type="GO" id="GO:0032580">
    <property type="term" value="C:Golgi cisterna membrane"/>
    <property type="evidence" value="ECO:0007669"/>
    <property type="project" value="UniProtKB-SubCell"/>
</dbReference>
<evidence type="ECO:0000256" key="12">
    <source>
        <dbReference type="ARBA" id="ARBA00034249"/>
    </source>
</evidence>
<evidence type="ECO:0000256" key="14">
    <source>
        <dbReference type="PIRSR" id="PIRSR005557-2"/>
    </source>
</evidence>
<proteinExistence type="inferred from homology"/>
<comment type="subcellular location">
    <subcellularLocation>
        <location evidence="1">Golgi apparatus</location>
        <location evidence="1">Golgi stack membrane</location>
        <topology evidence="1">Single-pass type II membrane protein</topology>
    </subcellularLocation>
</comment>
<protein>
    <recommendedName>
        <fullName evidence="13">beta-galactoside alpha-(2,6)-sialyltransferase</fullName>
        <ecNumber evidence="13">2.4.3.1</ecNumber>
    </recommendedName>
</protein>
<comment type="caution">
    <text evidence="16">The sequence shown here is derived from an EMBL/GenBank/DDBJ whole genome shotgun (WGS) entry which is preliminary data.</text>
</comment>
<dbReference type="EMBL" id="LGRX02032821">
    <property type="protein sequence ID" value="KAK3243495.1"/>
    <property type="molecule type" value="Genomic_DNA"/>
</dbReference>
<evidence type="ECO:0000256" key="4">
    <source>
        <dbReference type="ARBA" id="ARBA00022679"/>
    </source>
</evidence>
<evidence type="ECO:0000256" key="9">
    <source>
        <dbReference type="ARBA" id="ARBA00023136"/>
    </source>
</evidence>
<accession>A0AAE0BX50</accession>
<keyword evidence="17" id="KW-1185">Reference proteome</keyword>
<dbReference type="GO" id="GO:0003835">
    <property type="term" value="F:beta-galactoside alpha-2,6-sialyltransferase activity"/>
    <property type="evidence" value="ECO:0007669"/>
    <property type="project" value="UniProtKB-EC"/>
</dbReference>
<dbReference type="Pfam" id="PF00777">
    <property type="entry name" value="Glyco_transf_29"/>
    <property type="match status" value="2"/>
</dbReference>
<evidence type="ECO:0000256" key="1">
    <source>
        <dbReference type="ARBA" id="ARBA00004447"/>
    </source>
</evidence>
<dbReference type="Gene3D" id="3.90.1480.20">
    <property type="entry name" value="Glycosyl transferase family 29"/>
    <property type="match status" value="1"/>
</dbReference>
<evidence type="ECO:0000256" key="7">
    <source>
        <dbReference type="ARBA" id="ARBA00022989"/>
    </source>
</evidence>
<keyword evidence="3" id="KW-0328">Glycosyltransferase</keyword>
<dbReference type="PANTHER" id="PTHR46059:SF1">
    <property type="entry name" value="BETA-GALACTOSIDE ALPHA-2,6-SIALYLTRANSFERASE"/>
    <property type="match status" value="1"/>
</dbReference>
<evidence type="ECO:0000256" key="15">
    <source>
        <dbReference type="SAM" id="Phobius"/>
    </source>
</evidence>
<keyword evidence="11" id="KW-0325">Glycoprotein</keyword>
<keyword evidence="7 15" id="KW-1133">Transmembrane helix</keyword>